<dbReference type="GO" id="GO:0000981">
    <property type="term" value="F:DNA-binding transcription factor activity, RNA polymerase II-specific"/>
    <property type="evidence" value="ECO:0007669"/>
    <property type="project" value="InterPro"/>
</dbReference>
<dbReference type="Pfam" id="PF00172">
    <property type="entry name" value="Zn_clus"/>
    <property type="match status" value="1"/>
</dbReference>
<dbReference type="RefSeq" id="XP_016626896.1">
    <property type="nucleotide sequence ID" value="XM_016781925.1"/>
</dbReference>
<dbReference type="Proteomes" id="UP000053411">
    <property type="component" value="Unassembled WGS sequence"/>
</dbReference>
<dbReference type="PANTHER" id="PTHR38111">
    <property type="entry name" value="ZN(2)-C6 FUNGAL-TYPE DOMAIN-CONTAINING PROTEIN-RELATED"/>
    <property type="match status" value="1"/>
</dbReference>
<dbReference type="InterPro" id="IPR053178">
    <property type="entry name" value="Osmoadaptation_assoc"/>
</dbReference>
<dbReference type="VEuPathDB" id="FungiDB:Z520_11436"/>
<gene>
    <name evidence="7" type="ORF">Z520_11436</name>
</gene>
<proteinExistence type="predicted"/>
<dbReference type="AlphaFoldDB" id="A0A0D2K8U5"/>
<evidence type="ECO:0000256" key="2">
    <source>
        <dbReference type="ARBA" id="ARBA00023125"/>
    </source>
</evidence>
<keyword evidence="2" id="KW-0238">DNA-binding</keyword>
<evidence type="ECO:0000256" key="3">
    <source>
        <dbReference type="ARBA" id="ARBA00023163"/>
    </source>
</evidence>
<dbReference type="SUPFAM" id="SSF57701">
    <property type="entry name" value="Zn2/Cys6 DNA-binding domain"/>
    <property type="match status" value="1"/>
</dbReference>
<feature type="region of interest" description="Disordered" evidence="5">
    <location>
        <begin position="73"/>
        <end position="116"/>
    </location>
</feature>
<dbReference type="InterPro" id="IPR036864">
    <property type="entry name" value="Zn2-C6_fun-type_DNA-bd_sf"/>
</dbReference>
<evidence type="ECO:0000313" key="8">
    <source>
        <dbReference type="Proteomes" id="UP000053411"/>
    </source>
</evidence>
<feature type="compositionally biased region" description="Polar residues" evidence="5">
    <location>
        <begin position="85"/>
        <end position="94"/>
    </location>
</feature>
<reference evidence="7 8" key="1">
    <citation type="submission" date="2015-01" db="EMBL/GenBank/DDBJ databases">
        <title>The Genome Sequence of Fonsecaea multimorphosa CBS 102226.</title>
        <authorList>
            <consortium name="The Broad Institute Genomics Platform"/>
            <person name="Cuomo C."/>
            <person name="de Hoog S."/>
            <person name="Gorbushina A."/>
            <person name="Stielow B."/>
            <person name="Teixiera M."/>
            <person name="Abouelleil A."/>
            <person name="Chapman S.B."/>
            <person name="Priest M."/>
            <person name="Young S.K."/>
            <person name="Wortman J."/>
            <person name="Nusbaum C."/>
            <person name="Birren B."/>
        </authorList>
    </citation>
    <scope>NUCLEOTIDE SEQUENCE [LARGE SCALE GENOMIC DNA]</scope>
    <source>
        <strain evidence="7 8">CBS 102226</strain>
    </source>
</reference>
<dbReference type="Gene3D" id="4.10.240.10">
    <property type="entry name" value="Zn(2)-C6 fungal-type DNA-binding domain"/>
    <property type="match status" value="1"/>
</dbReference>
<dbReference type="OrthoDB" id="3525185at2759"/>
<protein>
    <recommendedName>
        <fullName evidence="6">Zn(2)-C6 fungal-type domain-containing protein</fullName>
    </recommendedName>
</protein>
<keyword evidence="8" id="KW-1185">Reference proteome</keyword>
<sequence>MGREPTSGNCHTCRRRRVKCDQSRPVCKRCQKSNLDCQGYEKVLRVHTYGFVTAPDSAPLRIRTINKSTSYPAIAISPKDASHPQRGSSTTSTARDGPSDGREDTSSRPERRPILICQPQRISPPREPTLLPFLDHISFTYFFDSYSWINVHSILLQDTPMRQHLAEETDDLGHDSLRALAYGLFGRDHHVTSLRQSAARLYGASLQRLQTKLSSVSKAQLALLVKPVAVMGSYSVSVDKDLRFTHHHGLAHILEHCGPENFTDPSILPLFESCRMTLISSAIVRRQGTFLEQECWRTTPWSSSSESKTNRSKLLDILAKIPSIIQATDELLEERTLRTNATATGYSTFDFNEVPSTVEVLQHRLECISVELDLWRAEWANTPRASEILEWALFRIGDDSYRPGIYGAQGPDVYGLNMSDATDLDVPFPLESSTQSDLGQPQSEDTTFALMQDASLYITVLIWVERLRKNLAGAARSPDAIDFYNAPFYTECRCYYTQPGPWRRCQIFPPDPLKTRQMNMAWNIHAPRISEAPVRVVASRSGFDDFEECQQSCEHPEGVRQRIALTNLAEEGRLLLPGDGRFAAQLRILNWLVKHLSAGSRTHVLGTLAAMGISHCVHDVRPSEGNEAIAKTIRGTMAKSGFEGAADLLLRNYG</sequence>
<dbReference type="GO" id="GO:0003677">
    <property type="term" value="F:DNA binding"/>
    <property type="evidence" value="ECO:0007669"/>
    <property type="project" value="UniProtKB-KW"/>
</dbReference>
<dbReference type="CDD" id="cd00067">
    <property type="entry name" value="GAL4"/>
    <property type="match status" value="1"/>
</dbReference>
<keyword evidence="4" id="KW-0539">Nucleus</keyword>
<dbReference type="PANTHER" id="PTHR38111:SF2">
    <property type="entry name" value="FINGER DOMAIN PROTEIN, PUTATIVE (AFU_ORTHOLOGUE AFUA_1G01560)-RELATED"/>
    <property type="match status" value="1"/>
</dbReference>
<evidence type="ECO:0000313" key="7">
    <source>
        <dbReference type="EMBL" id="KIX92773.1"/>
    </source>
</evidence>
<name>A0A0D2K8U5_9EURO</name>
<dbReference type="PROSITE" id="PS50048">
    <property type="entry name" value="ZN2_CY6_FUNGAL_2"/>
    <property type="match status" value="1"/>
</dbReference>
<keyword evidence="3" id="KW-0804">Transcription</keyword>
<dbReference type="GO" id="GO:0008270">
    <property type="term" value="F:zinc ion binding"/>
    <property type="evidence" value="ECO:0007669"/>
    <property type="project" value="InterPro"/>
</dbReference>
<dbReference type="SMART" id="SM00066">
    <property type="entry name" value="GAL4"/>
    <property type="match status" value="1"/>
</dbReference>
<evidence type="ECO:0000256" key="4">
    <source>
        <dbReference type="ARBA" id="ARBA00023242"/>
    </source>
</evidence>
<dbReference type="GeneID" id="27717182"/>
<keyword evidence="1" id="KW-0805">Transcription regulation</keyword>
<evidence type="ECO:0000259" key="6">
    <source>
        <dbReference type="PROSITE" id="PS50048"/>
    </source>
</evidence>
<dbReference type="EMBL" id="KN848100">
    <property type="protein sequence ID" value="KIX92773.1"/>
    <property type="molecule type" value="Genomic_DNA"/>
</dbReference>
<evidence type="ECO:0000256" key="1">
    <source>
        <dbReference type="ARBA" id="ARBA00023015"/>
    </source>
</evidence>
<organism evidence="7 8">
    <name type="scientific">Fonsecaea multimorphosa CBS 102226</name>
    <dbReference type="NCBI Taxonomy" id="1442371"/>
    <lineage>
        <taxon>Eukaryota</taxon>
        <taxon>Fungi</taxon>
        <taxon>Dikarya</taxon>
        <taxon>Ascomycota</taxon>
        <taxon>Pezizomycotina</taxon>
        <taxon>Eurotiomycetes</taxon>
        <taxon>Chaetothyriomycetidae</taxon>
        <taxon>Chaetothyriales</taxon>
        <taxon>Herpotrichiellaceae</taxon>
        <taxon>Fonsecaea</taxon>
    </lineage>
</organism>
<feature type="domain" description="Zn(2)-C6 fungal-type" evidence="6">
    <location>
        <begin position="9"/>
        <end position="37"/>
    </location>
</feature>
<accession>A0A0D2K8U5</accession>
<feature type="compositionally biased region" description="Basic and acidic residues" evidence="5">
    <location>
        <begin position="97"/>
        <end position="113"/>
    </location>
</feature>
<evidence type="ECO:0000256" key="5">
    <source>
        <dbReference type="SAM" id="MobiDB-lite"/>
    </source>
</evidence>
<dbReference type="InterPro" id="IPR001138">
    <property type="entry name" value="Zn2Cys6_DnaBD"/>
</dbReference>
<dbReference type="STRING" id="1442371.A0A0D2K8U5"/>